<dbReference type="InterPro" id="IPR022257">
    <property type="entry name" value="PHM7_ext"/>
</dbReference>
<evidence type="ECO:0008006" key="14">
    <source>
        <dbReference type="Google" id="ProtNLM"/>
    </source>
</evidence>
<feature type="transmembrane region" description="Helical" evidence="7">
    <location>
        <begin position="534"/>
        <end position="555"/>
    </location>
</feature>
<protein>
    <recommendedName>
        <fullName evidence="14">DUF221-domain-containing protein</fullName>
    </recommendedName>
</protein>
<evidence type="ECO:0000259" key="10">
    <source>
        <dbReference type="Pfam" id="PF13967"/>
    </source>
</evidence>
<name>A0A0C3GAI9_OIDMZ</name>
<feature type="transmembrane region" description="Helical" evidence="7">
    <location>
        <begin position="611"/>
        <end position="644"/>
    </location>
</feature>
<feature type="transmembrane region" description="Helical" evidence="7">
    <location>
        <begin position="673"/>
        <end position="691"/>
    </location>
</feature>
<evidence type="ECO:0000256" key="3">
    <source>
        <dbReference type="ARBA" id="ARBA00022448"/>
    </source>
</evidence>
<keyword evidence="5 7" id="KW-1133">Transmembrane helix</keyword>
<sequence>MDNQINSMLNNAAGKAQDTQGESLSTFLASLTTSMMILCLGIAAYIFLNRPFGKLHSRRVFWIPSSNWKPVTLTPRTFFSPMPDPEMKHATGLDNYFFDRYLHTIVRIFLLLGLTIPAVLLPLNLIDGWNQLGGVRGLDRLSFANIAPSHTSRYWAHLVLAIFVVFSVCVILQREIQDYNRLRQTLGASGLDWPSSSVLLVSNSRKPLSTEAIKRYFHNASGEVYRIVVNRDYNSLRAKVRQRDESIEKLEVAETKLIMKANRQKEPRGHGQADKEQYDMPLWMSYLDHKDRPSIRLPVRMWLPPLPFLGIEVDEISHFRKQIARLNLEIELAQRNPDKFPESNSALISFRRLTTPLTALALKARIPPSWTLKYATTADDTIWQNVSISWWQQFIRTVVASLLVAALTLGFAIPVTVAGSLSQITYLADVASWLHWINELPGWLAAAIQGILPQAILSLITSMVPNVFCLLANAQGLHSRQVIESRVQVYYFTFLFIQVFLTVSLSAGITTIAGQLRGTVQSVPLILARNLPKASNYFFSYIIIYTFTTISHTLLQLGEFIQMYILSPWLDTTARQIWARRKWLDLQKWGTFIPVLTNIACIGIFKPPPKIMARAVITYCIGIVYSVIAPIILFFSAICFGVLWKLYRVYPPKLTESDLGGSIRFYPTAIRQLFTGIYFLELCLTGLFFLVRDTEDNAACTGQAIIMIIVTAITALFHCTLNHSHGPGLIALSAIFYRQIGKPDAKRQPEWDEERSAVTAVTTQAGPDRDDVLSSRPSILWIPKDRLGISDDEIYDMINARGLWISNKGAYLDGGRVKLQGPPPE</sequence>
<feature type="transmembrane region" description="Helical" evidence="7">
    <location>
        <begin position="703"/>
        <end position="721"/>
    </location>
</feature>
<evidence type="ECO:0000313" key="13">
    <source>
        <dbReference type="Proteomes" id="UP000054321"/>
    </source>
</evidence>
<evidence type="ECO:0000313" key="12">
    <source>
        <dbReference type="EMBL" id="KIM93210.1"/>
    </source>
</evidence>
<dbReference type="Pfam" id="PF13967">
    <property type="entry name" value="RSN1_TM"/>
    <property type="match status" value="1"/>
</dbReference>
<accession>A0A0C3GAI9</accession>
<dbReference type="Proteomes" id="UP000054321">
    <property type="component" value="Unassembled WGS sequence"/>
</dbReference>
<evidence type="ECO:0000256" key="5">
    <source>
        <dbReference type="ARBA" id="ARBA00022989"/>
    </source>
</evidence>
<keyword evidence="4 7" id="KW-0812">Transmembrane</keyword>
<evidence type="ECO:0000259" key="11">
    <source>
        <dbReference type="Pfam" id="PF14703"/>
    </source>
</evidence>
<dbReference type="InterPro" id="IPR003864">
    <property type="entry name" value="CSC1/OSCA1-like_7TM"/>
</dbReference>
<comment type="similarity">
    <text evidence="2">Belongs to the CSC1 (TC 1.A.17) family.</text>
</comment>
<keyword evidence="3" id="KW-0813">Transport</keyword>
<proteinExistence type="inferred from homology"/>
<feature type="transmembrane region" description="Helical" evidence="7">
    <location>
        <begin position="105"/>
        <end position="126"/>
    </location>
</feature>
<evidence type="ECO:0000256" key="2">
    <source>
        <dbReference type="ARBA" id="ARBA00007779"/>
    </source>
</evidence>
<dbReference type="InterPro" id="IPR032880">
    <property type="entry name" value="CSC1/OSCA1-like_N"/>
</dbReference>
<gene>
    <name evidence="12" type="ORF">OIDMADRAFT_36003</name>
</gene>
<evidence type="ECO:0000256" key="4">
    <source>
        <dbReference type="ARBA" id="ARBA00022692"/>
    </source>
</evidence>
<dbReference type="Pfam" id="PF02714">
    <property type="entry name" value="RSN1_7TM"/>
    <property type="match status" value="2"/>
</dbReference>
<feature type="transmembrane region" description="Helical" evidence="7">
    <location>
        <begin position="27"/>
        <end position="48"/>
    </location>
</feature>
<feature type="domain" description="CSC1/OSCA1-like cytosolic" evidence="11">
    <location>
        <begin position="204"/>
        <end position="385"/>
    </location>
</feature>
<dbReference type="GO" id="GO:0005227">
    <property type="term" value="F:calcium-activated cation channel activity"/>
    <property type="evidence" value="ECO:0007669"/>
    <property type="project" value="InterPro"/>
</dbReference>
<feature type="transmembrane region" description="Helical" evidence="7">
    <location>
        <begin position="154"/>
        <end position="173"/>
    </location>
</feature>
<evidence type="ECO:0000259" key="8">
    <source>
        <dbReference type="Pfam" id="PF02714"/>
    </source>
</evidence>
<feature type="domain" description="10TM putative phosphate transporter extracellular tail" evidence="9">
    <location>
        <begin position="773"/>
        <end position="824"/>
    </location>
</feature>
<feature type="transmembrane region" description="Helical" evidence="7">
    <location>
        <begin position="398"/>
        <end position="422"/>
    </location>
</feature>
<organism evidence="12 13">
    <name type="scientific">Oidiodendron maius (strain Zn)</name>
    <dbReference type="NCBI Taxonomy" id="913774"/>
    <lineage>
        <taxon>Eukaryota</taxon>
        <taxon>Fungi</taxon>
        <taxon>Dikarya</taxon>
        <taxon>Ascomycota</taxon>
        <taxon>Pezizomycotina</taxon>
        <taxon>Leotiomycetes</taxon>
        <taxon>Leotiomycetes incertae sedis</taxon>
        <taxon>Myxotrichaceae</taxon>
        <taxon>Oidiodendron</taxon>
    </lineage>
</organism>
<keyword evidence="13" id="KW-1185">Reference proteome</keyword>
<comment type="subcellular location">
    <subcellularLocation>
        <location evidence="1">Membrane</location>
        <topology evidence="1">Multi-pass membrane protein</topology>
    </subcellularLocation>
</comment>
<dbReference type="PANTHER" id="PTHR13018:SF20">
    <property type="entry name" value="SPORULATION-SPECIFIC PROTEIN 75"/>
    <property type="match status" value="1"/>
</dbReference>
<reference evidence="13" key="2">
    <citation type="submission" date="2015-01" db="EMBL/GenBank/DDBJ databases">
        <title>Evolutionary Origins and Diversification of the Mycorrhizal Mutualists.</title>
        <authorList>
            <consortium name="DOE Joint Genome Institute"/>
            <consortium name="Mycorrhizal Genomics Consortium"/>
            <person name="Kohler A."/>
            <person name="Kuo A."/>
            <person name="Nagy L.G."/>
            <person name="Floudas D."/>
            <person name="Copeland A."/>
            <person name="Barry K.W."/>
            <person name="Cichocki N."/>
            <person name="Veneault-Fourrey C."/>
            <person name="LaButti K."/>
            <person name="Lindquist E.A."/>
            <person name="Lipzen A."/>
            <person name="Lundell T."/>
            <person name="Morin E."/>
            <person name="Murat C."/>
            <person name="Riley R."/>
            <person name="Ohm R."/>
            <person name="Sun H."/>
            <person name="Tunlid A."/>
            <person name="Henrissat B."/>
            <person name="Grigoriev I.V."/>
            <person name="Hibbett D.S."/>
            <person name="Martin F."/>
        </authorList>
    </citation>
    <scope>NUCLEOTIDE SEQUENCE [LARGE SCALE GENOMIC DNA]</scope>
    <source>
        <strain evidence="13">Zn</strain>
    </source>
</reference>
<evidence type="ECO:0000259" key="9">
    <source>
        <dbReference type="Pfam" id="PF12621"/>
    </source>
</evidence>
<reference evidence="12 13" key="1">
    <citation type="submission" date="2014-04" db="EMBL/GenBank/DDBJ databases">
        <authorList>
            <consortium name="DOE Joint Genome Institute"/>
            <person name="Kuo A."/>
            <person name="Martino E."/>
            <person name="Perotto S."/>
            <person name="Kohler A."/>
            <person name="Nagy L.G."/>
            <person name="Floudas D."/>
            <person name="Copeland A."/>
            <person name="Barry K.W."/>
            <person name="Cichocki N."/>
            <person name="Veneault-Fourrey C."/>
            <person name="LaButti K."/>
            <person name="Lindquist E.A."/>
            <person name="Lipzen A."/>
            <person name="Lundell T."/>
            <person name="Morin E."/>
            <person name="Murat C."/>
            <person name="Sun H."/>
            <person name="Tunlid A."/>
            <person name="Henrissat B."/>
            <person name="Grigoriev I.V."/>
            <person name="Hibbett D.S."/>
            <person name="Martin F."/>
            <person name="Nordberg H.P."/>
            <person name="Cantor M.N."/>
            <person name="Hua S.X."/>
        </authorList>
    </citation>
    <scope>NUCLEOTIDE SEQUENCE [LARGE SCALE GENOMIC DNA]</scope>
    <source>
        <strain evidence="12 13">Zn</strain>
    </source>
</reference>
<dbReference type="Pfam" id="PF12621">
    <property type="entry name" value="PHM7_ext"/>
    <property type="match status" value="1"/>
</dbReference>
<dbReference type="AlphaFoldDB" id="A0A0C3GAI9"/>
<feature type="domain" description="CSC1/OSCA1-like 7TM region" evidence="8">
    <location>
        <begin position="613"/>
        <end position="688"/>
    </location>
</feature>
<dbReference type="HOGENOM" id="CLU_002458_2_2_1"/>
<feature type="domain" description="CSC1/OSCA1-like N-terminal transmembrane" evidence="10">
    <location>
        <begin position="27"/>
        <end position="175"/>
    </location>
</feature>
<dbReference type="InterPro" id="IPR045122">
    <property type="entry name" value="Csc1-like"/>
</dbReference>
<feature type="transmembrane region" description="Helical" evidence="7">
    <location>
        <begin position="489"/>
        <end position="514"/>
    </location>
</feature>
<dbReference type="InParanoid" id="A0A0C3GAI9"/>
<dbReference type="PANTHER" id="PTHR13018">
    <property type="entry name" value="PROBABLE MEMBRANE PROTEIN DUF221-RELATED"/>
    <property type="match status" value="1"/>
</dbReference>
<evidence type="ECO:0000256" key="6">
    <source>
        <dbReference type="ARBA" id="ARBA00023136"/>
    </source>
</evidence>
<feature type="domain" description="CSC1/OSCA1-like 7TM region" evidence="8">
    <location>
        <begin position="396"/>
        <end position="604"/>
    </location>
</feature>
<feature type="transmembrane region" description="Helical" evidence="7">
    <location>
        <begin position="442"/>
        <end position="468"/>
    </location>
</feature>
<dbReference type="EMBL" id="KN832898">
    <property type="protein sequence ID" value="KIM93210.1"/>
    <property type="molecule type" value="Genomic_DNA"/>
</dbReference>
<dbReference type="InterPro" id="IPR027815">
    <property type="entry name" value="CSC1/OSCA1-like_cyt"/>
</dbReference>
<dbReference type="GO" id="GO:0005886">
    <property type="term" value="C:plasma membrane"/>
    <property type="evidence" value="ECO:0007669"/>
    <property type="project" value="TreeGrafter"/>
</dbReference>
<evidence type="ECO:0000256" key="1">
    <source>
        <dbReference type="ARBA" id="ARBA00004141"/>
    </source>
</evidence>
<dbReference type="Pfam" id="PF14703">
    <property type="entry name" value="PHM7_cyt"/>
    <property type="match status" value="1"/>
</dbReference>
<evidence type="ECO:0000256" key="7">
    <source>
        <dbReference type="SAM" id="Phobius"/>
    </source>
</evidence>
<keyword evidence="6 7" id="KW-0472">Membrane</keyword>
<dbReference type="OrthoDB" id="1076608at2759"/>